<dbReference type="InterPro" id="IPR027417">
    <property type="entry name" value="P-loop_NTPase"/>
</dbReference>
<comment type="caution">
    <text evidence="2">The sequence shown here is derived from an EMBL/GenBank/DDBJ whole genome shotgun (WGS) entry which is preliminary data.</text>
</comment>
<keyword evidence="3" id="KW-1185">Reference proteome</keyword>
<gene>
    <name evidence="2" type="ORF">ACFQGB_16850</name>
</gene>
<organism evidence="2 3">
    <name type="scientific">Halorubellus litoreus</name>
    <dbReference type="NCBI Taxonomy" id="755308"/>
    <lineage>
        <taxon>Archaea</taxon>
        <taxon>Methanobacteriati</taxon>
        <taxon>Methanobacteriota</taxon>
        <taxon>Stenosarchaea group</taxon>
        <taxon>Halobacteria</taxon>
        <taxon>Halobacteriales</taxon>
        <taxon>Halorubellaceae</taxon>
        <taxon>Halorubellus</taxon>
    </lineage>
</organism>
<dbReference type="Proteomes" id="UP001596395">
    <property type="component" value="Unassembled WGS sequence"/>
</dbReference>
<dbReference type="InterPro" id="IPR025669">
    <property type="entry name" value="AAA_dom"/>
</dbReference>
<evidence type="ECO:0000313" key="3">
    <source>
        <dbReference type="Proteomes" id="UP001596395"/>
    </source>
</evidence>
<dbReference type="AlphaFoldDB" id="A0ABD5VGA0"/>
<feature type="domain" description="AAA" evidence="1">
    <location>
        <begin position="8"/>
        <end position="188"/>
    </location>
</feature>
<evidence type="ECO:0000259" key="1">
    <source>
        <dbReference type="Pfam" id="PF13614"/>
    </source>
</evidence>
<sequence length="290" mass="31949">MITYTTYSEAGGVGKTTTAANLAAAHAERGQRVLVIDLDPQEGSLSYVFDVADDRADGSADNIVRHLIGRPKGEFTDLIRTDTGEAGVDVLPAHNMLANLTQNMMKAAEIEEDMHVDDDYEWPRNEQLLRLLRENDVPEDYDVVICDPQATEGDALYNAIFATRSVLLPVELSGKGALSIDGLTDLAEGLEAEVGIDVGVLGIVPVAYKGTNTQKEHLSELEASPFDVPAVFGERSSLMQEMWESQATAFRVLDEGWKEGEKGLRREYDREKDTLDQYRDLAAHVEGEFE</sequence>
<accession>A0ABD5VGA0</accession>
<reference evidence="2 3" key="1">
    <citation type="journal article" date="2019" name="Int. J. Syst. Evol. Microbiol.">
        <title>The Global Catalogue of Microorganisms (GCM) 10K type strain sequencing project: providing services to taxonomists for standard genome sequencing and annotation.</title>
        <authorList>
            <consortium name="The Broad Institute Genomics Platform"/>
            <consortium name="The Broad Institute Genome Sequencing Center for Infectious Disease"/>
            <person name="Wu L."/>
            <person name="Ma J."/>
        </authorList>
    </citation>
    <scope>NUCLEOTIDE SEQUENCE [LARGE SCALE GENOMIC DNA]</scope>
    <source>
        <strain evidence="2 3">GX26</strain>
    </source>
</reference>
<dbReference type="PANTHER" id="PTHR13696">
    <property type="entry name" value="P-LOOP CONTAINING NUCLEOSIDE TRIPHOSPHATE HYDROLASE"/>
    <property type="match status" value="1"/>
</dbReference>
<dbReference type="PANTHER" id="PTHR13696:SF99">
    <property type="entry name" value="COBYRINIC ACID AC-DIAMIDE SYNTHASE"/>
    <property type="match status" value="1"/>
</dbReference>
<name>A0ABD5VGA0_9EURY</name>
<dbReference type="Gene3D" id="3.40.50.300">
    <property type="entry name" value="P-loop containing nucleotide triphosphate hydrolases"/>
    <property type="match status" value="1"/>
</dbReference>
<dbReference type="RefSeq" id="WP_336351482.1">
    <property type="nucleotide sequence ID" value="NZ_JAZAQL010000003.1"/>
</dbReference>
<protein>
    <submittedName>
        <fullName evidence="2">ParA family protein</fullName>
    </submittedName>
</protein>
<evidence type="ECO:0000313" key="2">
    <source>
        <dbReference type="EMBL" id="MFC6954535.1"/>
    </source>
</evidence>
<dbReference type="EMBL" id="JBHSXN010000003">
    <property type="protein sequence ID" value="MFC6954535.1"/>
    <property type="molecule type" value="Genomic_DNA"/>
</dbReference>
<dbReference type="SUPFAM" id="SSF52540">
    <property type="entry name" value="P-loop containing nucleoside triphosphate hydrolases"/>
    <property type="match status" value="1"/>
</dbReference>
<proteinExistence type="predicted"/>
<dbReference type="InterPro" id="IPR050678">
    <property type="entry name" value="DNA_Partitioning_ATPase"/>
</dbReference>
<dbReference type="Pfam" id="PF13614">
    <property type="entry name" value="AAA_31"/>
    <property type="match status" value="1"/>
</dbReference>